<dbReference type="Proteomes" id="UP000706124">
    <property type="component" value="Unassembled WGS sequence"/>
</dbReference>
<reference evidence="1 2" key="1">
    <citation type="journal article" date="2020" name="bioRxiv">
        <title>Whole genome comparisons of ergot fungi reveals the divergence and evolution of species within the genus Claviceps are the result of varying mechanisms driving genome evolution and host range expansion.</title>
        <authorList>
            <person name="Wyka S.A."/>
            <person name="Mondo S.J."/>
            <person name="Liu M."/>
            <person name="Dettman J."/>
            <person name="Nalam V."/>
            <person name="Broders K.D."/>
        </authorList>
    </citation>
    <scope>NUCLEOTIDE SEQUENCE [LARGE SCALE GENOMIC DNA]</scope>
    <source>
        <strain evidence="1 2">CCC 1485</strain>
    </source>
</reference>
<keyword evidence="2" id="KW-1185">Reference proteome</keyword>
<comment type="caution">
    <text evidence="1">The sequence shown here is derived from an EMBL/GenBank/DDBJ whole genome shotgun (WGS) entry which is preliminary data.</text>
</comment>
<evidence type="ECO:0000313" key="2">
    <source>
        <dbReference type="Proteomes" id="UP000706124"/>
    </source>
</evidence>
<gene>
    <name evidence="1" type="ORF">E4U60_001185</name>
</gene>
<dbReference type="AlphaFoldDB" id="A0A9P7MDD5"/>
<name>A0A9P7MDD5_9HYPO</name>
<sequence>MSSSNPDPLDPLGFGLGIDNPFAQIPGQGLFEDPLLDLGLDPDLYLPNQGAPPVSFIFVINELHIDFDGPEARNMGKPTDSWHNVLPPRNREQYSSETPGEVLRFFNGRITRASSERAFYTWVRRDLSNEGHILCQSAAPAFFTTMYKQSSVFSCNPHLPIIAAEDDILVRPESRFHALQFLHTRPNAVSQISYHFDQPRAVPVPPLVTRPGPPLKYVAGAFPSWIPSLVPHTYSNPYSNEGASGGLAGEMAVLLGLMAFHSSRSTLRGRSLNDVFLGKPGEVGGLWRDYQWFSSEHPPGYPRSADDPPRGFLVYICYDPENTAGSTEKLLASLEWQGPLVLG</sequence>
<dbReference type="EMBL" id="SRPO01000145">
    <property type="protein sequence ID" value="KAG5938806.1"/>
    <property type="molecule type" value="Genomic_DNA"/>
</dbReference>
<evidence type="ECO:0000313" key="1">
    <source>
        <dbReference type="EMBL" id="KAG5938806.1"/>
    </source>
</evidence>
<organism evidence="1 2">
    <name type="scientific">Claviceps pazoutovae</name>
    <dbReference type="NCBI Taxonomy" id="1649127"/>
    <lineage>
        <taxon>Eukaryota</taxon>
        <taxon>Fungi</taxon>
        <taxon>Dikarya</taxon>
        <taxon>Ascomycota</taxon>
        <taxon>Pezizomycotina</taxon>
        <taxon>Sordariomycetes</taxon>
        <taxon>Hypocreomycetidae</taxon>
        <taxon>Hypocreales</taxon>
        <taxon>Clavicipitaceae</taxon>
        <taxon>Claviceps</taxon>
    </lineage>
</organism>
<protein>
    <submittedName>
        <fullName evidence="1">Uncharacterized protein</fullName>
    </submittedName>
</protein>
<proteinExistence type="predicted"/>
<accession>A0A9P7MDD5</accession>
<dbReference type="OrthoDB" id="5243686at2759"/>